<keyword evidence="1" id="KW-0812">Transmembrane</keyword>
<keyword evidence="3" id="KW-1185">Reference proteome</keyword>
<dbReference type="Pfam" id="PF10320">
    <property type="entry name" value="7TM_GPCR_Srsx"/>
    <property type="match status" value="1"/>
</dbReference>
<feature type="transmembrane region" description="Helical" evidence="1">
    <location>
        <begin position="15"/>
        <end position="36"/>
    </location>
</feature>
<evidence type="ECO:0000313" key="3">
    <source>
        <dbReference type="Proteomes" id="UP000005237"/>
    </source>
</evidence>
<dbReference type="EnsemblMetazoa" id="CJA38812.1">
    <property type="protein sequence ID" value="CJA38812.1"/>
    <property type="gene ID" value="WBGene00214659"/>
</dbReference>
<evidence type="ECO:0000256" key="1">
    <source>
        <dbReference type="SAM" id="Phobius"/>
    </source>
</evidence>
<dbReference type="Gene3D" id="1.20.1070.10">
    <property type="entry name" value="Rhodopsin 7-helix transmembrane proteins"/>
    <property type="match status" value="1"/>
</dbReference>
<reference evidence="2" key="2">
    <citation type="submission" date="2022-06" db="UniProtKB">
        <authorList>
            <consortium name="EnsemblMetazoa"/>
        </authorList>
    </citation>
    <scope>IDENTIFICATION</scope>
    <source>
        <strain evidence="2">DF5081</strain>
    </source>
</reference>
<keyword evidence="1" id="KW-1133">Transmembrane helix</keyword>
<organism evidence="2 3">
    <name type="scientific">Caenorhabditis japonica</name>
    <dbReference type="NCBI Taxonomy" id="281687"/>
    <lineage>
        <taxon>Eukaryota</taxon>
        <taxon>Metazoa</taxon>
        <taxon>Ecdysozoa</taxon>
        <taxon>Nematoda</taxon>
        <taxon>Chromadorea</taxon>
        <taxon>Rhabditida</taxon>
        <taxon>Rhabditina</taxon>
        <taxon>Rhabditomorpha</taxon>
        <taxon>Rhabditoidea</taxon>
        <taxon>Rhabditidae</taxon>
        <taxon>Peloderinae</taxon>
        <taxon>Caenorhabditis</taxon>
    </lineage>
</organism>
<dbReference type="SUPFAM" id="SSF81321">
    <property type="entry name" value="Family A G protein-coupled receptor-like"/>
    <property type="match status" value="1"/>
</dbReference>
<name>A0A8R1ITY2_CAEJA</name>
<keyword evidence="1" id="KW-0472">Membrane</keyword>
<dbReference type="AlphaFoldDB" id="A0A8R1ITY2"/>
<evidence type="ECO:0000313" key="2">
    <source>
        <dbReference type="EnsemblMetazoa" id="CJA38812.1"/>
    </source>
</evidence>
<dbReference type="InterPro" id="IPR019424">
    <property type="entry name" value="7TM_GPCR_Srsx"/>
</dbReference>
<proteinExistence type="predicted"/>
<sequence>MEAINRILKSLTINIGLYVFTWFAAIFSMCISNFLVFRIETIRCVNQIAGFLLVCNSSLQVFVFFFRTPDYRRAICKFYGFRRYDEKNSTIAVFPLS</sequence>
<protein>
    <submittedName>
        <fullName evidence="2">Uncharacterized protein</fullName>
    </submittedName>
</protein>
<accession>A0A8R1ITY2</accession>
<dbReference type="Proteomes" id="UP000005237">
    <property type="component" value="Unassembled WGS sequence"/>
</dbReference>
<feature type="transmembrane region" description="Helical" evidence="1">
    <location>
        <begin position="48"/>
        <end position="66"/>
    </location>
</feature>
<reference evidence="3" key="1">
    <citation type="submission" date="2010-08" db="EMBL/GenBank/DDBJ databases">
        <authorList>
            <consortium name="Caenorhabditis japonica Sequencing Consortium"/>
            <person name="Wilson R.K."/>
        </authorList>
    </citation>
    <scope>NUCLEOTIDE SEQUENCE [LARGE SCALE GENOMIC DNA]</scope>
    <source>
        <strain evidence="3">DF5081</strain>
    </source>
</reference>